<keyword evidence="12" id="KW-1185">Reference proteome</keyword>
<gene>
    <name evidence="11" type="ORF">B0H63DRAFT_393006</name>
</gene>
<evidence type="ECO:0000313" key="12">
    <source>
        <dbReference type="Proteomes" id="UP001285441"/>
    </source>
</evidence>
<name>A0AAE0U0V0_9PEZI</name>
<comment type="caution">
    <text evidence="11">The sequence shown here is derived from an EMBL/GenBank/DDBJ whole genome shotgun (WGS) entry which is preliminary data.</text>
</comment>
<protein>
    <recommendedName>
        <fullName evidence="7">Endoplasmic reticulum lectin</fullName>
    </recommendedName>
    <alternativeName>
        <fullName evidence="7">Protein OS-9 homolog</fullName>
    </alternativeName>
</protein>
<dbReference type="PROSITE" id="PS51914">
    <property type="entry name" value="MRH"/>
    <property type="match status" value="1"/>
</dbReference>
<dbReference type="GO" id="GO:0030970">
    <property type="term" value="P:retrograde protein transport, ER to cytosol"/>
    <property type="evidence" value="ECO:0007669"/>
    <property type="project" value="TreeGrafter"/>
</dbReference>
<dbReference type="GO" id="GO:0005789">
    <property type="term" value="C:endoplasmic reticulum membrane"/>
    <property type="evidence" value="ECO:0007669"/>
    <property type="project" value="UniProtKB-SubCell"/>
</dbReference>
<evidence type="ECO:0000313" key="11">
    <source>
        <dbReference type="EMBL" id="KAK3386721.1"/>
    </source>
</evidence>
<feature type="compositionally biased region" description="Acidic residues" evidence="8">
    <location>
        <begin position="497"/>
        <end position="508"/>
    </location>
</feature>
<dbReference type="GO" id="GO:0005788">
    <property type="term" value="C:endoplasmic reticulum lumen"/>
    <property type="evidence" value="ECO:0007669"/>
    <property type="project" value="UniProtKB-UniRule"/>
</dbReference>
<feature type="signal peptide" evidence="9">
    <location>
        <begin position="1"/>
        <end position="17"/>
    </location>
</feature>
<feature type="chain" id="PRO_5042231375" description="Endoplasmic reticulum lectin" evidence="9">
    <location>
        <begin position="18"/>
        <end position="516"/>
    </location>
</feature>
<dbReference type="EMBL" id="JAULSW010000003">
    <property type="protein sequence ID" value="KAK3386721.1"/>
    <property type="molecule type" value="Genomic_DNA"/>
</dbReference>
<dbReference type="AlphaFoldDB" id="A0AAE0U0V0"/>
<keyword evidence="6" id="KW-1015">Disulfide bond</keyword>
<feature type="region of interest" description="Disordered" evidence="8">
    <location>
        <begin position="62"/>
        <end position="100"/>
    </location>
</feature>
<dbReference type="PANTHER" id="PTHR15414:SF0">
    <property type="entry name" value="ENDOPLASMIC RETICULUM LECTIN 1"/>
    <property type="match status" value="1"/>
</dbReference>
<keyword evidence="4 7" id="KW-0430">Lectin</keyword>
<dbReference type="GO" id="GO:0030968">
    <property type="term" value="P:endoplasmic reticulum unfolded protein response"/>
    <property type="evidence" value="ECO:0007669"/>
    <property type="project" value="UniProtKB-UniRule"/>
</dbReference>
<evidence type="ECO:0000256" key="9">
    <source>
        <dbReference type="SAM" id="SignalP"/>
    </source>
</evidence>
<dbReference type="InterPro" id="IPR044865">
    <property type="entry name" value="MRH_dom"/>
</dbReference>
<dbReference type="SUPFAM" id="SSF50911">
    <property type="entry name" value="Mannose 6-phosphate receptor domain"/>
    <property type="match status" value="1"/>
</dbReference>
<comment type="subcellular location">
    <subcellularLocation>
        <location evidence="1 7">Endoplasmic reticulum membrane</location>
        <topology evidence="1 7">Peripheral membrane protein</topology>
        <orientation evidence="1 7">Lumenal side</orientation>
    </subcellularLocation>
</comment>
<evidence type="ECO:0000256" key="7">
    <source>
        <dbReference type="RuleBase" id="RU369099"/>
    </source>
</evidence>
<reference evidence="11" key="1">
    <citation type="journal article" date="2023" name="Mol. Phylogenet. Evol.">
        <title>Genome-scale phylogeny and comparative genomics of the fungal order Sordariales.</title>
        <authorList>
            <person name="Hensen N."/>
            <person name="Bonometti L."/>
            <person name="Westerberg I."/>
            <person name="Brannstrom I.O."/>
            <person name="Guillou S."/>
            <person name="Cros-Aarteil S."/>
            <person name="Calhoun S."/>
            <person name="Haridas S."/>
            <person name="Kuo A."/>
            <person name="Mondo S."/>
            <person name="Pangilinan J."/>
            <person name="Riley R."/>
            <person name="LaButti K."/>
            <person name="Andreopoulos B."/>
            <person name="Lipzen A."/>
            <person name="Chen C."/>
            <person name="Yan M."/>
            <person name="Daum C."/>
            <person name="Ng V."/>
            <person name="Clum A."/>
            <person name="Steindorff A."/>
            <person name="Ohm R.A."/>
            <person name="Martin F."/>
            <person name="Silar P."/>
            <person name="Natvig D.O."/>
            <person name="Lalanne C."/>
            <person name="Gautier V."/>
            <person name="Ament-Velasquez S.L."/>
            <person name="Kruys A."/>
            <person name="Hutchinson M.I."/>
            <person name="Powell A.J."/>
            <person name="Barry K."/>
            <person name="Miller A.N."/>
            <person name="Grigoriev I.V."/>
            <person name="Debuchy R."/>
            <person name="Gladieux P."/>
            <person name="Hiltunen Thoren M."/>
            <person name="Johannesson H."/>
        </authorList>
    </citation>
    <scope>NUCLEOTIDE SEQUENCE</scope>
    <source>
        <strain evidence="11">CBS 232.78</strain>
    </source>
</reference>
<dbReference type="PANTHER" id="PTHR15414">
    <property type="entry name" value="OS-9-RELATED"/>
    <property type="match status" value="1"/>
</dbReference>
<dbReference type="Pfam" id="PF07915">
    <property type="entry name" value="PRKCSH"/>
    <property type="match status" value="1"/>
</dbReference>
<comment type="function">
    <text evidence="7">Lectin involved in the quality control of the secretory pathway. As a member of the endoplasmic reticulum-associated degradation lumenal (ERAD-L) surveillance system, targets misfolded endoplasmic reticulum lumenal glycoproteins for degradation.</text>
</comment>
<keyword evidence="5 7" id="KW-0256">Endoplasmic reticulum</keyword>
<reference evidence="11" key="2">
    <citation type="submission" date="2023-06" db="EMBL/GenBank/DDBJ databases">
        <authorList>
            <consortium name="Lawrence Berkeley National Laboratory"/>
            <person name="Haridas S."/>
            <person name="Hensen N."/>
            <person name="Bonometti L."/>
            <person name="Westerberg I."/>
            <person name="Brannstrom I.O."/>
            <person name="Guillou S."/>
            <person name="Cros-Aarteil S."/>
            <person name="Calhoun S."/>
            <person name="Kuo A."/>
            <person name="Mondo S."/>
            <person name="Pangilinan J."/>
            <person name="Riley R."/>
            <person name="LaButti K."/>
            <person name="Andreopoulos B."/>
            <person name="Lipzen A."/>
            <person name="Chen C."/>
            <person name="Yanf M."/>
            <person name="Daum C."/>
            <person name="Ng V."/>
            <person name="Clum A."/>
            <person name="Steindorff A."/>
            <person name="Ohm R."/>
            <person name="Martin F."/>
            <person name="Silar P."/>
            <person name="Natvig D."/>
            <person name="Lalanne C."/>
            <person name="Gautier V."/>
            <person name="Ament-velasquez S.L."/>
            <person name="Kruys A."/>
            <person name="Hutchinson M.I."/>
            <person name="Powell A.J."/>
            <person name="Barry K."/>
            <person name="Miller A.N."/>
            <person name="Grigoriev I.V."/>
            <person name="Debuchy R."/>
            <person name="Gladieux P."/>
            <person name="Thoren M.H."/>
            <person name="Johannesson H."/>
        </authorList>
    </citation>
    <scope>NUCLEOTIDE SEQUENCE</scope>
    <source>
        <strain evidence="11">CBS 232.78</strain>
    </source>
</reference>
<feature type="compositionally biased region" description="Gly residues" evidence="8">
    <location>
        <begin position="476"/>
        <end position="494"/>
    </location>
</feature>
<dbReference type="InterPro" id="IPR009011">
    <property type="entry name" value="Man6P_isomerase_rcpt-bd_dom_sf"/>
</dbReference>
<organism evidence="11 12">
    <name type="scientific">Podospora didyma</name>
    <dbReference type="NCBI Taxonomy" id="330526"/>
    <lineage>
        <taxon>Eukaryota</taxon>
        <taxon>Fungi</taxon>
        <taxon>Dikarya</taxon>
        <taxon>Ascomycota</taxon>
        <taxon>Pezizomycotina</taxon>
        <taxon>Sordariomycetes</taxon>
        <taxon>Sordariomycetidae</taxon>
        <taxon>Sordariales</taxon>
        <taxon>Podosporaceae</taxon>
        <taxon>Podospora</taxon>
    </lineage>
</organism>
<dbReference type="Gene3D" id="2.70.130.10">
    <property type="entry name" value="Mannose-6-phosphate receptor binding domain"/>
    <property type="match status" value="1"/>
</dbReference>
<dbReference type="InterPro" id="IPR045149">
    <property type="entry name" value="OS-9-like"/>
</dbReference>
<keyword evidence="3 9" id="KW-0732">Signal</keyword>
<feature type="region of interest" description="Disordered" evidence="8">
    <location>
        <begin position="458"/>
        <end position="516"/>
    </location>
</feature>
<accession>A0AAE0U0V0</accession>
<feature type="domain" description="MRH" evidence="10">
    <location>
        <begin position="162"/>
        <end position="301"/>
    </location>
</feature>
<evidence type="ECO:0000256" key="8">
    <source>
        <dbReference type="SAM" id="MobiDB-lite"/>
    </source>
</evidence>
<comment type="similarity">
    <text evidence="2 7">Belongs to the OS-9 family.</text>
</comment>
<dbReference type="Proteomes" id="UP001285441">
    <property type="component" value="Unassembled WGS sequence"/>
</dbReference>
<dbReference type="InterPro" id="IPR012913">
    <property type="entry name" value="OS9-like_dom"/>
</dbReference>
<evidence type="ECO:0000256" key="4">
    <source>
        <dbReference type="ARBA" id="ARBA00022734"/>
    </source>
</evidence>
<evidence type="ECO:0000256" key="2">
    <source>
        <dbReference type="ARBA" id="ARBA00009918"/>
    </source>
</evidence>
<dbReference type="GO" id="GO:0030246">
    <property type="term" value="F:carbohydrate binding"/>
    <property type="evidence" value="ECO:0007669"/>
    <property type="project" value="UniProtKB-UniRule"/>
</dbReference>
<proteinExistence type="inferred from homology"/>
<keyword evidence="7" id="KW-0472">Membrane</keyword>
<evidence type="ECO:0000259" key="10">
    <source>
        <dbReference type="PROSITE" id="PS51914"/>
    </source>
</evidence>
<evidence type="ECO:0000256" key="5">
    <source>
        <dbReference type="ARBA" id="ARBA00022824"/>
    </source>
</evidence>
<evidence type="ECO:0000256" key="3">
    <source>
        <dbReference type="ARBA" id="ARBA00022729"/>
    </source>
</evidence>
<evidence type="ECO:0000256" key="6">
    <source>
        <dbReference type="ARBA" id="ARBA00023157"/>
    </source>
</evidence>
<sequence length="516" mass="55082">MRRFNLVLLASLQLCSARQPGFSIHDDLLAHPQFEVVFSDTYISESEALALLEAPVAPHATYGGGSSSQTDLARNVRESTAAEAAASRQNDDASDFSDNSRQVSETYEIITTPPSRYLCSVPVIAPAPALNQTATELAKAEEARELSRASAKGWELLSGLDGHCLFFGFGWWSYSFCYGRDVVQFHALPATAKGGPPVRDPHSDEYVLGMDAAAALPAKTGAEKAKGIVPANTELQVKDDQRYLVQRLGAGTVCDLTGRPRTIEVQYHCDPATSVDHIAWIKEVTTCTYLMLVQTPRLCADVAFMPPKETRAHPISCQPIISSDEEAAAWLYQKQQLHQDQQQAAAGKVAKDAAAAAANPFSGMTIGGIVVGARRTLGSGEDGAPLAKMPAARQFTGKTATAGETVVIERVITPKKDNVAKPGTREELEELHQRLQDLMADTGYQIEFVEVNDAAEAEDEAVAGGGGQAKRKGDGAGKNGKGNGNGRSGAGGGARQDEEDDSEGEGSEEVFFKDEL</sequence>
<evidence type="ECO:0000256" key="1">
    <source>
        <dbReference type="ARBA" id="ARBA00004367"/>
    </source>
</evidence>